<feature type="non-terminal residue" evidence="2">
    <location>
        <position position="1"/>
    </location>
</feature>
<name>Q4TZJ0_9SECO</name>
<accession>Q4TZJ0</accession>
<dbReference type="EMBL" id="DQ026305">
    <property type="protein sequence ID" value="AAY56484.1"/>
    <property type="molecule type" value="Genomic_RNA"/>
</dbReference>
<feature type="transmembrane region" description="Helical" evidence="1">
    <location>
        <begin position="74"/>
        <end position="95"/>
    </location>
</feature>
<keyword evidence="1" id="KW-0472">Membrane</keyword>
<evidence type="ECO:0000256" key="1">
    <source>
        <dbReference type="SAM" id="Phobius"/>
    </source>
</evidence>
<protein>
    <submittedName>
        <fullName evidence="2">Uncharacterized protein</fullName>
    </submittedName>
</protein>
<reference evidence="2" key="1">
    <citation type="submission" date="2005-05" db="EMBL/GenBank/DDBJ databases">
        <authorList>
            <person name="Hasiow B."/>
            <person name="Borodynko N."/>
        </authorList>
    </citation>
    <scope>NUCLEOTIDE SEQUENCE</scope>
    <source>
        <strain evidence="2">Poland</strain>
    </source>
</reference>
<feature type="non-terminal residue" evidence="2">
    <location>
        <position position="173"/>
    </location>
</feature>
<evidence type="ECO:0000313" key="2">
    <source>
        <dbReference type="EMBL" id="AAY56484.1"/>
    </source>
</evidence>
<sequence>QIVAPNVHIVPVQTCLKWKPSEVPTVVWCGPNCPNQLKNTNGCFFIQAPQGSRYPLRNTVKNLLKRVHQRSDEVYFTGALNQSLVHWVAAFYASMYRESFSHSKYMAAYFGDNDAGLLEAVTAAKGWCAFLFFSYVFLKENIPGPDGHLLGKPVNFVCHYHGTTWFRVFNYSL</sequence>
<keyword evidence="1" id="KW-0812">Transmembrane</keyword>
<feature type="transmembrane region" description="Helical" evidence="1">
    <location>
        <begin position="115"/>
        <end position="138"/>
    </location>
</feature>
<keyword evidence="1" id="KW-1133">Transmembrane helix</keyword>
<proteinExistence type="predicted"/>
<organism evidence="2">
    <name type="scientific">Strawberry latent ringspot virus</name>
    <dbReference type="NCBI Taxonomy" id="28351"/>
    <lineage>
        <taxon>Viruses</taxon>
        <taxon>Riboviria</taxon>
        <taxon>Orthornavirae</taxon>
        <taxon>Pisuviricota</taxon>
        <taxon>Pisoniviricetes</taxon>
        <taxon>Picornavirales</taxon>
        <taxon>Secoviridae</taxon>
        <taxon>Stralarivirus</taxon>
        <taxon>Stralarivirus fragariae</taxon>
    </lineage>
</organism>